<accession>A0A368EFW9</accession>
<dbReference type="Pfam" id="PF13469">
    <property type="entry name" value="Sulfotransfer_3"/>
    <property type="match status" value="1"/>
</dbReference>
<dbReference type="Gene3D" id="3.40.50.300">
    <property type="entry name" value="P-loop containing nucleotide triphosphate hydrolases"/>
    <property type="match status" value="1"/>
</dbReference>
<keyword evidence="1" id="KW-0808">Transferase</keyword>
<proteinExistence type="predicted"/>
<dbReference type="SUPFAM" id="SSF52540">
    <property type="entry name" value="P-loop containing nucleoside triphosphate hydrolases"/>
    <property type="match status" value="1"/>
</dbReference>
<organism evidence="1 2">
    <name type="scientific">PS1 clade bacterium</name>
    <dbReference type="NCBI Taxonomy" id="2175152"/>
    <lineage>
        <taxon>Bacteria</taxon>
        <taxon>Pseudomonadati</taxon>
        <taxon>Pseudomonadota</taxon>
        <taxon>Alphaproteobacteria</taxon>
        <taxon>PS1 clade</taxon>
    </lineage>
</organism>
<dbReference type="EMBL" id="QOQK01000039">
    <property type="protein sequence ID" value="RCL83009.1"/>
    <property type="molecule type" value="Genomic_DNA"/>
</dbReference>
<reference evidence="1 2" key="1">
    <citation type="journal article" date="2018" name="Microbiome">
        <title>Fine metagenomic profile of the Mediterranean stratified and mixed water columns revealed by assembly and recruitment.</title>
        <authorList>
            <person name="Haro-Moreno J.M."/>
            <person name="Lopez-Perez M."/>
            <person name="De La Torre J.R."/>
            <person name="Picazo A."/>
            <person name="Camacho A."/>
            <person name="Rodriguez-Valera F."/>
        </authorList>
    </citation>
    <scope>NUCLEOTIDE SEQUENCE [LARGE SCALE GENOMIC DNA]</scope>
    <source>
        <strain evidence="1">MED-G50</strain>
    </source>
</reference>
<evidence type="ECO:0000313" key="2">
    <source>
        <dbReference type="Proteomes" id="UP000252289"/>
    </source>
</evidence>
<dbReference type="PANTHER" id="PTHR36451">
    <property type="entry name" value="PAPS-DEPENDENT SULFOTRANSFERASE STF3"/>
    <property type="match status" value="1"/>
</dbReference>
<comment type="caution">
    <text evidence="1">The sequence shown here is derived from an EMBL/GenBank/DDBJ whole genome shotgun (WGS) entry which is preliminary data.</text>
</comment>
<name>A0A368EFW9_9PROT</name>
<dbReference type="AlphaFoldDB" id="A0A368EFW9"/>
<dbReference type="GO" id="GO:0016740">
    <property type="term" value="F:transferase activity"/>
    <property type="evidence" value="ECO:0007669"/>
    <property type="project" value="UniProtKB-KW"/>
</dbReference>
<evidence type="ECO:0000313" key="1">
    <source>
        <dbReference type="EMBL" id="RCL83009.1"/>
    </source>
</evidence>
<dbReference type="InterPro" id="IPR052736">
    <property type="entry name" value="Stf3_sulfotransferase"/>
</dbReference>
<dbReference type="InterPro" id="IPR027417">
    <property type="entry name" value="P-loop_NTPase"/>
</dbReference>
<dbReference type="PANTHER" id="PTHR36451:SF1">
    <property type="entry name" value="OMEGA-HYDROXY-BETA-DIHYDROMENAQUINONE-9 SULFOTRANSFERASE STF3"/>
    <property type="match status" value="1"/>
</dbReference>
<sequence length="381" mass="44526">MNQSFLSLFNQLHSDATEQTGHYDFGSTEYISSLEILLDAYDRTSQFNEIGQQIAYGTILNCLKGRLYLQASIKNFPECIQYKIAKPIFIIGLPRSGTTFLHRLLCYHPENQGIENWLGTFPEPRPERQKWNNNPRYLEVESALTSYHEMNPEIKNIHEMAADKVDECRLILMHCFENVTFQSNATIPDYQDWLYSVNFSSTYEYFYRSLQIIGFNDREKRWVLKDPSHMWSIDYLFKQFPDATVIQIHRDPVEVIPSVCSLVMSAKSMSEPLTSPNELGVQQLEQWAHVLDKTIEFRKQYSSNFIDIFYNEILDDSIGVLKKIYSHLGEGINHSVIDEIKNQSKVQLNKNSNHKYSLGEYGLKNTSVNERFSEYKKHYDI</sequence>
<protein>
    <submittedName>
        <fullName evidence="1">Sulfotransferase</fullName>
    </submittedName>
</protein>
<gene>
    <name evidence="1" type="ORF">DBW64_06075</name>
</gene>
<dbReference type="Proteomes" id="UP000252289">
    <property type="component" value="Unassembled WGS sequence"/>
</dbReference>